<protein>
    <submittedName>
        <fullName evidence="1">Abortive infection bacteriophage resistance protein</fullName>
    </submittedName>
</protein>
<gene>
    <name evidence="1" type="ORF">SAMN05421643_12417</name>
</gene>
<proteinExistence type="predicted"/>
<dbReference type="EMBL" id="FNPK01000024">
    <property type="protein sequence ID" value="SDY72693.1"/>
    <property type="molecule type" value="Genomic_DNA"/>
</dbReference>
<dbReference type="InterPro" id="IPR011664">
    <property type="entry name" value="Abi_system_AbiD/AbiF-like"/>
</dbReference>
<dbReference type="InterPro" id="IPR017034">
    <property type="entry name" value="Abi_system_AbiD/AbiF"/>
</dbReference>
<dbReference type="Pfam" id="PF07751">
    <property type="entry name" value="Abi_2"/>
    <property type="match status" value="1"/>
</dbReference>
<keyword evidence="2" id="KW-1185">Reference proteome</keyword>
<dbReference type="PIRSF" id="PIRSF034934">
    <property type="entry name" value="AbiF_AbiD"/>
    <property type="match status" value="1"/>
</dbReference>
<dbReference type="Proteomes" id="UP000199035">
    <property type="component" value="Unassembled WGS sequence"/>
</dbReference>
<accession>A0A1H3M7V6</accession>
<name>A0A1H3M7V6_9GAMM</name>
<organism evidence="1 2">
    <name type="scientific">Acinetobacter kyonggiensis</name>
    <dbReference type="NCBI Taxonomy" id="595670"/>
    <lineage>
        <taxon>Bacteria</taxon>
        <taxon>Pseudomonadati</taxon>
        <taxon>Pseudomonadota</taxon>
        <taxon>Gammaproteobacteria</taxon>
        <taxon>Moraxellales</taxon>
        <taxon>Moraxellaceae</taxon>
        <taxon>Acinetobacter</taxon>
    </lineage>
</organism>
<evidence type="ECO:0000313" key="2">
    <source>
        <dbReference type="Proteomes" id="UP000199035"/>
    </source>
</evidence>
<sequence>MKSFNKPAKTFAEQIELLKARGMQFANQQDAQFYLEQINYYRLGAYWLPFEHTHSPHCFKPETSFEQVLELYVFDRELRLLILDAIERLEVAVRTRFAYELAHRHGCHAYLQGQYFKPTFRWQSLLESLKTEVSRADEVFIEHYKRTYDDPELPPIWATCEVMSFGQLSKWYQLLAPIQTRKAISSHFDCDEKQFEGLLQHFVYLRNTCAHHSRLWNRKFTKTIAKPRSKPMGLRVQCNFEPSHSAERKIYNSLVFLLYFMDKIAPQHTWRKRLVDLLLTHHNISKTAMGFPEDWQSYPVWQIEQ</sequence>
<dbReference type="STRING" id="595670.SAMN05421643_12417"/>
<dbReference type="AlphaFoldDB" id="A0A1H3M7V6"/>
<reference evidence="2" key="1">
    <citation type="submission" date="2016-10" db="EMBL/GenBank/DDBJ databases">
        <authorList>
            <person name="Varghese N."/>
            <person name="Submissions S."/>
        </authorList>
    </citation>
    <scope>NUCLEOTIDE SEQUENCE [LARGE SCALE GENOMIC DNA]</scope>
    <source>
        <strain evidence="2">ANC 5109</strain>
    </source>
</reference>
<evidence type="ECO:0000313" key="1">
    <source>
        <dbReference type="EMBL" id="SDY72693.1"/>
    </source>
</evidence>
<dbReference type="RefSeq" id="WP_092692098.1">
    <property type="nucleotide sequence ID" value="NZ_FNPK01000024.1"/>
</dbReference>